<dbReference type="InterPro" id="IPR038417">
    <property type="entry name" value="Alpga-gal_N_sf"/>
</dbReference>
<dbReference type="InterPro" id="IPR031705">
    <property type="entry name" value="Glyco_hydro_36_C"/>
</dbReference>
<evidence type="ECO:0000259" key="7">
    <source>
        <dbReference type="Pfam" id="PF16875"/>
    </source>
</evidence>
<dbReference type="Gene3D" id="2.60.40.1180">
    <property type="entry name" value="Golgi alpha-mannosidase II"/>
    <property type="match status" value="1"/>
</dbReference>
<dbReference type="GO" id="GO:0004557">
    <property type="term" value="F:alpha-galactosidase activity"/>
    <property type="evidence" value="ECO:0007669"/>
    <property type="project" value="UniProtKB-EC"/>
</dbReference>
<evidence type="ECO:0000259" key="6">
    <source>
        <dbReference type="Pfam" id="PF16874"/>
    </source>
</evidence>
<name>A0A1N7CQZ8_9EURY</name>
<organism evidence="8 9">
    <name type="scientific">Haladaptatus litoreus</name>
    <dbReference type="NCBI Taxonomy" id="553468"/>
    <lineage>
        <taxon>Archaea</taxon>
        <taxon>Methanobacteriati</taxon>
        <taxon>Methanobacteriota</taxon>
        <taxon>Stenosarchaea group</taxon>
        <taxon>Halobacteria</taxon>
        <taxon>Halobacteriales</taxon>
        <taxon>Haladaptataceae</taxon>
        <taxon>Haladaptatus</taxon>
    </lineage>
</organism>
<proteinExistence type="predicted"/>
<reference evidence="9" key="1">
    <citation type="submission" date="2017-01" db="EMBL/GenBank/DDBJ databases">
        <authorList>
            <person name="Varghese N."/>
            <person name="Submissions S."/>
        </authorList>
    </citation>
    <scope>NUCLEOTIDE SEQUENCE [LARGE SCALE GENOMIC DNA]</scope>
    <source>
        <strain evidence="9">CGMCC 1.7737</strain>
    </source>
</reference>
<comment type="catalytic activity">
    <reaction evidence="1">
        <text>Hydrolysis of terminal, non-reducing alpha-D-galactose residues in alpha-D-galactosides, including galactose oligosaccharides, galactomannans and galactolipids.</text>
        <dbReference type="EC" id="3.2.1.22"/>
    </reaction>
</comment>
<evidence type="ECO:0000256" key="1">
    <source>
        <dbReference type="ARBA" id="ARBA00001255"/>
    </source>
</evidence>
<dbReference type="InterPro" id="IPR017853">
    <property type="entry name" value="GH"/>
</dbReference>
<dbReference type="InterPro" id="IPR031704">
    <property type="entry name" value="Glyco_hydro_36_N"/>
</dbReference>
<feature type="region of interest" description="Disordered" evidence="5">
    <location>
        <begin position="51"/>
        <end position="81"/>
    </location>
</feature>
<dbReference type="EMBL" id="FTNO01000003">
    <property type="protein sequence ID" value="SIR66023.1"/>
    <property type="molecule type" value="Genomic_DNA"/>
</dbReference>
<dbReference type="Pfam" id="PF16875">
    <property type="entry name" value="Glyco_hydro_36N"/>
    <property type="match status" value="1"/>
</dbReference>
<dbReference type="Pfam" id="PF02065">
    <property type="entry name" value="Melibiase"/>
    <property type="match status" value="1"/>
</dbReference>
<dbReference type="SUPFAM" id="SSF51445">
    <property type="entry name" value="(Trans)glycosidases"/>
    <property type="match status" value="1"/>
</dbReference>
<feature type="domain" description="Glycosyl hydrolase family 36 C-terminal" evidence="6">
    <location>
        <begin position="637"/>
        <end position="712"/>
    </location>
</feature>
<evidence type="ECO:0000313" key="9">
    <source>
        <dbReference type="Proteomes" id="UP000186914"/>
    </source>
</evidence>
<accession>A0A1N7CQZ8</accession>
<dbReference type="EC" id="3.2.1.22" evidence="2"/>
<evidence type="ECO:0000256" key="5">
    <source>
        <dbReference type="SAM" id="MobiDB-lite"/>
    </source>
</evidence>
<evidence type="ECO:0000256" key="4">
    <source>
        <dbReference type="ARBA" id="ARBA00023295"/>
    </source>
</evidence>
<feature type="domain" description="Glycosyl hydrolase family 36 N-terminal" evidence="7">
    <location>
        <begin position="36"/>
        <end position="274"/>
    </location>
</feature>
<dbReference type="CDD" id="cd14791">
    <property type="entry name" value="GH36"/>
    <property type="match status" value="1"/>
</dbReference>
<dbReference type="PIRSF" id="PIRSF005536">
    <property type="entry name" value="Agal"/>
    <property type="match status" value="1"/>
</dbReference>
<dbReference type="InterPro" id="IPR013785">
    <property type="entry name" value="Aldolase_TIM"/>
</dbReference>
<dbReference type="PRINTS" id="PR00743">
    <property type="entry name" value="GLHYDRLASE36"/>
</dbReference>
<dbReference type="GO" id="GO:0016052">
    <property type="term" value="P:carbohydrate catabolic process"/>
    <property type="evidence" value="ECO:0007669"/>
    <property type="project" value="InterPro"/>
</dbReference>
<dbReference type="Proteomes" id="UP000186914">
    <property type="component" value="Unassembled WGS sequence"/>
</dbReference>
<dbReference type="Gene3D" id="3.20.20.70">
    <property type="entry name" value="Aldolase class I"/>
    <property type="match status" value="1"/>
</dbReference>
<dbReference type="Gene3D" id="2.70.98.60">
    <property type="entry name" value="alpha-galactosidase from lactobacil brevis"/>
    <property type="match status" value="1"/>
</dbReference>
<sequence length="718" mass="82323">MGDRTTMPIQYVEEDEQWILETKRSAYVFGVGPNGILQQCYWGPRLPHESDYPKPGRTESRPEGYPFDDIEERTPEEYPPWGGVRYKEPAIKVRYSDGTQTLSLRFEGAERREPNEKGAGLVVMLRDSNYDLRVAVEYRLIYENDLLERSATIVNEGNAPVSLERTLSGQLSITRFERYRLTHLAGHWGRETNVERTPLGRAKTTIESRRGVTSHQHNPWFAIDAGTATEHEGEVYFGALAYSGNWTFVFEENSYGDLQISGGIHDFDSAWHLEPGESFETPTLIAGYSAEGFGGGSRNLHDYQRRHVLPDTSPAVTRPIVYNSWYATGLDVHEDQQMRLADRAAEIGCELFVVDAGWFKNATDFATGVGDWEVDKEKFSNGLSPLIDHVKSLGMEFGLWLEPENVNEDSDLYRNHPDWVYGFSNRDQQQNDSRYVLNLAKEEVRGFLHETFDRLLTEYDIDFVKWDMNRPLSDPGWPEADPETEREVWIRHTRGVYEVFDRLRENHPEVILESCSAGGGRVDLGILSRAHQTFPSDDVDPYDRLFVQEGYSHAYAPKTMVNWVTDPWEPTERETNLDYPFHVGMTGVLGIGADISEWTAEQVATAKNHVSQYKEIRPIVQNGDQYRLRSPREHELSAVQYISPDRSRAVVFAFRHSWRYGDMSSTLRLRGLDEDARYRVEGGERTHVRSGKALRERGIEIDLRGDFGSHLVQVTKEE</sequence>
<keyword evidence="3" id="KW-0378">Hydrolase</keyword>
<evidence type="ECO:0000256" key="2">
    <source>
        <dbReference type="ARBA" id="ARBA00012755"/>
    </source>
</evidence>
<dbReference type="InterPro" id="IPR002252">
    <property type="entry name" value="Glyco_hydro_36"/>
</dbReference>
<keyword evidence="4" id="KW-0326">Glycosidase</keyword>
<dbReference type="AlphaFoldDB" id="A0A1N7CQZ8"/>
<evidence type="ECO:0000313" key="8">
    <source>
        <dbReference type="EMBL" id="SIR66023.1"/>
    </source>
</evidence>
<dbReference type="InterPro" id="IPR013780">
    <property type="entry name" value="Glyco_hydro_b"/>
</dbReference>
<dbReference type="InterPro" id="IPR050985">
    <property type="entry name" value="Alpha-glycosidase_related"/>
</dbReference>
<keyword evidence="9" id="KW-1185">Reference proteome</keyword>
<dbReference type="PANTHER" id="PTHR43053:SF3">
    <property type="entry name" value="ALPHA-GALACTOSIDASE C-RELATED"/>
    <property type="match status" value="1"/>
</dbReference>
<gene>
    <name evidence="8" type="ORF">SAMN05421858_3190</name>
</gene>
<dbReference type="PANTHER" id="PTHR43053">
    <property type="entry name" value="GLYCOSIDASE FAMILY 31"/>
    <property type="match status" value="1"/>
</dbReference>
<feature type="compositionally biased region" description="Basic and acidic residues" evidence="5">
    <location>
        <begin position="51"/>
        <end position="62"/>
    </location>
</feature>
<dbReference type="FunFam" id="3.20.20.70:FF:000118">
    <property type="entry name" value="Alpha-galactosidase"/>
    <property type="match status" value="1"/>
</dbReference>
<evidence type="ECO:0000256" key="3">
    <source>
        <dbReference type="ARBA" id="ARBA00022801"/>
    </source>
</evidence>
<dbReference type="Pfam" id="PF16874">
    <property type="entry name" value="Glyco_hydro_36C"/>
    <property type="match status" value="1"/>
</dbReference>
<protein>
    <recommendedName>
        <fullName evidence="2">alpha-galactosidase</fullName>
        <ecNumber evidence="2">3.2.1.22</ecNumber>
    </recommendedName>
</protein>